<organism evidence="2 3">
    <name type="scientific">Xenorhabdus szentirmaii DSM 16338</name>
    <dbReference type="NCBI Taxonomy" id="1427518"/>
    <lineage>
        <taxon>Bacteria</taxon>
        <taxon>Pseudomonadati</taxon>
        <taxon>Pseudomonadota</taxon>
        <taxon>Gammaproteobacteria</taxon>
        <taxon>Enterobacterales</taxon>
        <taxon>Morganellaceae</taxon>
        <taxon>Xenorhabdus</taxon>
    </lineage>
</organism>
<dbReference type="RefSeq" id="WP_051462565.1">
    <property type="nucleotide sequence ID" value="NZ_CAWLWS010000130.1"/>
</dbReference>
<protein>
    <recommendedName>
        <fullName evidence="4">Defense against restriction protein</fullName>
    </recommendedName>
</protein>
<name>W1J388_9GAMM</name>
<accession>W1J388</accession>
<dbReference type="SUPFAM" id="SSF52540">
    <property type="entry name" value="P-loop containing nucleoside triphosphate hydrolases"/>
    <property type="match status" value="1"/>
</dbReference>
<evidence type="ECO:0008006" key="4">
    <source>
        <dbReference type="Google" id="ProtNLM"/>
    </source>
</evidence>
<comment type="caution">
    <text evidence="2">The sequence shown here is derived from an EMBL/GenBank/DDBJ whole genome shotgun (WGS) entry which is preliminary data.</text>
</comment>
<dbReference type="AlphaFoldDB" id="W1J388"/>
<gene>
    <name evidence="2" type="ORF">XSR1_680002</name>
</gene>
<dbReference type="InterPro" id="IPR038718">
    <property type="entry name" value="SNF2-like_sf"/>
</dbReference>
<keyword evidence="3" id="KW-1185">Reference proteome</keyword>
<dbReference type="STRING" id="1427518.XSR1_680002"/>
<reference evidence="2" key="1">
    <citation type="submission" date="2013-11" db="EMBL/GenBank/DDBJ databases">
        <title>Draft genome sequence and annotation of the entomopathogenic bacteria, Xenorhabdus cabanillasi strain JM26 and Xenorhabdus szentirmai strain DSM 16338.</title>
        <authorList>
            <person name="Gualtieri M."/>
            <person name="Ogier J.C."/>
            <person name="Pages S."/>
            <person name="Givaudan A."/>
            <person name="Gaudriault S."/>
        </authorList>
    </citation>
    <scope>NUCLEOTIDE SEQUENCE [LARGE SCALE GENOMIC DNA]</scope>
    <source>
        <strain evidence="2">DSM 16338</strain>
    </source>
</reference>
<dbReference type="OrthoDB" id="9814088at2"/>
<dbReference type="InterPro" id="IPR027417">
    <property type="entry name" value="P-loop_NTPase"/>
</dbReference>
<proteinExistence type="predicted"/>
<evidence type="ECO:0000313" key="2">
    <source>
        <dbReference type="EMBL" id="CDL85227.1"/>
    </source>
</evidence>
<feature type="region of interest" description="Disordered" evidence="1">
    <location>
        <begin position="51"/>
        <end position="75"/>
    </location>
</feature>
<dbReference type="EMBL" id="CBXF010000130">
    <property type="protein sequence ID" value="CDL85227.1"/>
    <property type="molecule type" value="Genomic_DNA"/>
</dbReference>
<evidence type="ECO:0000256" key="1">
    <source>
        <dbReference type="SAM" id="MobiDB-lite"/>
    </source>
</evidence>
<dbReference type="Gene3D" id="3.40.50.10810">
    <property type="entry name" value="Tandem AAA-ATPase domain"/>
    <property type="match status" value="1"/>
</dbReference>
<dbReference type="Proteomes" id="UP000019202">
    <property type="component" value="Unassembled WGS sequence"/>
</dbReference>
<evidence type="ECO:0000313" key="3">
    <source>
        <dbReference type="Proteomes" id="UP000019202"/>
    </source>
</evidence>
<sequence length="251" mass="27886">MNRIPQSNYRAVVMTKEQYAAIPLREETINDHAYDVLFAMAESGRVNLDGQKHRDAQKKNSILADGSNTGSQKKQDYPYFEDMGFDNAIIDEGHNYRNSYSVGQEASQLAYLPTSALAKSARDMAVKNAYLMRQNNGRGAVMLTATPLVNSPIDAFNMLSHIVPMEEWQRMGIYTPDDFVKVFGMTEYVDVQKISGEIETKLGLVGFQNLDGLRGIFHRWATLKEAKDVSSPGGGHADRIRADDGLLASGI</sequence>